<proteinExistence type="predicted"/>
<dbReference type="Proteomes" id="UP000003246">
    <property type="component" value="Unassembled WGS sequence"/>
</dbReference>
<evidence type="ECO:0000256" key="1">
    <source>
        <dbReference type="SAM" id="SignalP"/>
    </source>
</evidence>
<dbReference type="HOGENOM" id="CLU_327809_0_0_10"/>
<dbReference type="PROSITE" id="PS51257">
    <property type="entry name" value="PROKAR_LIPOPROTEIN"/>
    <property type="match status" value="1"/>
</dbReference>
<keyword evidence="1" id="KW-0732">Signal</keyword>
<evidence type="ECO:0000313" key="2">
    <source>
        <dbReference type="EMBL" id="EFV31321.1"/>
    </source>
</evidence>
<dbReference type="RefSeq" id="WP_004293046.1">
    <property type="nucleotide sequence ID" value="NZ_AKBX01000001.1"/>
</dbReference>
<comment type="caution">
    <text evidence="2">The sequence shown here is derived from an EMBL/GenBank/DDBJ whole genome shotgun (WGS) entry which is preliminary data.</text>
</comment>
<feature type="signal peptide" evidence="1">
    <location>
        <begin position="1"/>
        <end position="22"/>
    </location>
</feature>
<gene>
    <name evidence="2" type="ORF">HMPREF1016_00588</name>
</gene>
<protein>
    <submittedName>
        <fullName evidence="2">OB-fold nucleic acid binding domain-containing protein</fullName>
    </submittedName>
</protein>
<evidence type="ECO:0000313" key="3">
    <source>
        <dbReference type="Proteomes" id="UP000003246"/>
    </source>
</evidence>
<reference evidence="2 3" key="1">
    <citation type="submission" date="2010-10" db="EMBL/GenBank/DDBJ databases">
        <title>The Genome Sequence of Bacteroides eggerthii strain 1_2_48FAA.</title>
        <authorList>
            <consortium name="The Broad Institute Genome Sequencing Platform"/>
            <person name="Ward D."/>
            <person name="Earl A."/>
            <person name="Feldgarden M."/>
            <person name="Young S.K."/>
            <person name="Gargeya S."/>
            <person name="Zeng Q."/>
            <person name="Alvarado L."/>
            <person name="Berlin A."/>
            <person name="Bochicchio J."/>
            <person name="Chapman S.B."/>
            <person name="Chen Z."/>
            <person name="Freedman E."/>
            <person name="Gellesch M."/>
            <person name="Goldberg J."/>
            <person name="Griggs A."/>
            <person name="Gujja S."/>
            <person name="Heilman E."/>
            <person name="Heiman D."/>
            <person name="Howarth C."/>
            <person name="Mehta T."/>
            <person name="Neiman D."/>
            <person name="Pearson M."/>
            <person name="Roberts A."/>
            <person name="Saif S."/>
            <person name="Shea T."/>
            <person name="Shenoy N."/>
            <person name="Sisk P."/>
            <person name="Stolte C."/>
            <person name="Sykes S."/>
            <person name="White J."/>
            <person name="Yandava C."/>
            <person name="Allen-Vercoe E."/>
            <person name="Ambrose C."/>
            <person name="Strauss J."/>
            <person name="Daigneault M."/>
            <person name="Haas B."/>
            <person name="Nusbaum C."/>
            <person name="Birren B."/>
        </authorList>
    </citation>
    <scope>NUCLEOTIDE SEQUENCE [LARGE SCALE GENOMIC DNA]</scope>
    <source>
        <strain evidence="2 3">1_2_48FAA</strain>
    </source>
</reference>
<dbReference type="EMBL" id="ACWG01000006">
    <property type="protein sequence ID" value="EFV31321.1"/>
    <property type="molecule type" value="Genomic_DNA"/>
</dbReference>
<accession>E5WV11</accession>
<dbReference type="NCBIfam" id="NF038128">
    <property type="entry name" value="choice_anch_J"/>
    <property type="match status" value="1"/>
</dbReference>
<name>E5WV11_9BACE</name>
<dbReference type="AlphaFoldDB" id="E5WV11"/>
<feature type="chain" id="PRO_5003201997" evidence="1">
    <location>
        <begin position="23"/>
        <end position="877"/>
    </location>
</feature>
<sequence>MKKKIFASIALLALLTACDDHYDDQFNINPGITDVKDIAMTLETSDYGSISKLTANQELALSKDPEGKTFVKALEAVGTNHYFTEEAPAEDYIPAYLKSKYPNADAGSKFVVTYKLFSPSDYMDDFKKLSTYDLTEEDYKTVWGESVKASFLSPSTIGKIPGVLSNAVKNPVEGEMKVVNYAYSATEPSIGGGGGEGEEPAPAYTSIADLLKLTSEGEYTSKGEVVAVNAKSFIFKDDTGLIRVYQGKLVTCSVGDVVEVSGKVEMAKQGMNRFSSKAIFKVLERKPTFAYPAAKSMTVAELKTYANNTPDIQYVTYEGTFKKSGNNINIILDGETSVQGSITDALLIDDSWADKTVVVTGYLAGVSGSSTKYINTFATSVTVKGEENKVTPVGVIAYSAAGEYTAKGLVTAINTRGFILTDGTGDILVYKNTQPTEKVGDMVEVKGTTASRNGVVQFGDKGLTVTSISTGSTIPAAMVPQTFGAAEFTAYAAAQRIVYVSFEGTLDIKDSGYGYNYYNVKMEGVEKDAAFSYADESKIDAALNGKKIAVKGYLVGVNKSGYPQVIVTSVEEVTATRSLAATRATTVSPTASALYVYDGENKTWKPYTLKEAKLLVAEPALYESLGADMIEKPEAVLPTYLKQKYPYAAVGDMVAVVYNKKADTPVVAEYTLGEDWTETTSCKLVTTTFTQDAEGISVEASMYLNETFKKDMGSFTIQDIFLNDVNWVWKLDSYGYMKASAYANKANHAAESWLVSPVMNFKKSKAPELLFDHACRFRTETPSDNLNVMVSTDYSDDVKTATWTALTVENWTDGTKWDFISNKIDLSAYNGQKVTIAFKYVSTDNVAPTWEVQNVVVREKVTEGEGEEGGDAETPAE</sequence>
<organism evidence="2 3">
    <name type="scientific">Bacteroides eggerthii 1_2_48FAA</name>
    <dbReference type="NCBI Taxonomy" id="665953"/>
    <lineage>
        <taxon>Bacteria</taxon>
        <taxon>Pseudomonadati</taxon>
        <taxon>Bacteroidota</taxon>
        <taxon>Bacteroidia</taxon>
        <taxon>Bacteroidales</taxon>
        <taxon>Bacteroidaceae</taxon>
        <taxon>Bacteroides</taxon>
    </lineage>
</organism>